<comment type="caution">
    <text evidence="8">The sequence shown here is derived from an EMBL/GenBank/DDBJ whole genome shotgun (WGS) entry which is preliminary data.</text>
</comment>
<evidence type="ECO:0000256" key="5">
    <source>
        <dbReference type="SAM" id="MobiDB-lite"/>
    </source>
</evidence>
<evidence type="ECO:0000256" key="6">
    <source>
        <dbReference type="SAM" id="Phobius"/>
    </source>
</evidence>
<feature type="transmembrane region" description="Helical" evidence="6">
    <location>
        <begin position="400"/>
        <end position="419"/>
    </location>
</feature>
<organism evidence="8 9">
    <name type="scientific">Prorocentrum cordatum</name>
    <dbReference type="NCBI Taxonomy" id="2364126"/>
    <lineage>
        <taxon>Eukaryota</taxon>
        <taxon>Sar</taxon>
        <taxon>Alveolata</taxon>
        <taxon>Dinophyceae</taxon>
        <taxon>Prorocentrales</taxon>
        <taxon>Prorocentraceae</taxon>
        <taxon>Prorocentrum</taxon>
    </lineage>
</organism>
<protein>
    <recommendedName>
        <fullName evidence="7">Ion transport domain-containing protein</fullName>
    </recommendedName>
</protein>
<keyword evidence="3 6" id="KW-1133">Transmembrane helix</keyword>
<dbReference type="InterPro" id="IPR027359">
    <property type="entry name" value="Volt_channel_dom_sf"/>
</dbReference>
<gene>
    <name evidence="8" type="ORF">PCOR1329_LOCUS56565</name>
</gene>
<feature type="region of interest" description="Disordered" evidence="5">
    <location>
        <begin position="106"/>
        <end position="170"/>
    </location>
</feature>
<dbReference type="SUPFAM" id="SSF81324">
    <property type="entry name" value="Voltage-gated potassium channels"/>
    <property type="match status" value="1"/>
</dbReference>
<keyword evidence="2 6" id="KW-0812">Transmembrane</keyword>
<name>A0ABN9VBM8_9DINO</name>
<dbReference type="Gene3D" id="1.20.120.350">
    <property type="entry name" value="Voltage-gated potassium channels. Chain C"/>
    <property type="match status" value="1"/>
</dbReference>
<evidence type="ECO:0000313" key="9">
    <source>
        <dbReference type="Proteomes" id="UP001189429"/>
    </source>
</evidence>
<dbReference type="EMBL" id="CAUYUJ010016965">
    <property type="protein sequence ID" value="CAK0870447.1"/>
    <property type="molecule type" value="Genomic_DNA"/>
</dbReference>
<reference evidence="8" key="1">
    <citation type="submission" date="2023-10" db="EMBL/GenBank/DDBJ databases">
        <authorList>
            <person name="Chen Y."/>
            <person name="Shah S."/>
            <person name="Dougan E. K."/>
            <person name="Thang M."/>
            <person name="Chan C."/>
        </authorList>
    </citation>
    <scope>NUCLEOTIDE SEQUENCE [LARGE SCALE GENOMIC DNA]</scope>
</reference>
<evidence type="ECO:0000256" key="3">
    <source>
        <dbReference type="ARBA" id="ARBA00022989"/>
    </source>
</evidence>
<dbReference type="InterPro" id="IPR005821">
    <property type="entry name" value="Ion_trans_dom"/>
</dbReference>
<accession>A0ABN9VBM8</accession>
<comment type="subcellular location">
    <subcellularLocation>
        <location evidence="1">Membrane</location>
        <topology evidence="1">Multi-pass membrane protein</topology>
    </subcellularLocation>
</comment>
<feature type="compositionally biased region" description="Basic residues" evidence="5">
    <location>
        <begin position="142"/>
        <end position="155"/>
    </location>
</feature>
<dbReference type="Pfam" id="PF00520">
    <property type="entry name" value="Ion_trans"/>
    <property type="match status" value="1"/>
</dbReference>
<evidence type="ECO:0000256" key="2">
    <source>
        <dbReference type="ARBA" id="ARBA00022692"/>
    </source>
</evidence>
<proteinExistence type="predicted"/>
<feature type="transmembrane region" description="Helical" evidence="6">
    <location>
        <begin position="355"/>
        <end position="379"/>
    </location>
</feature>
<keyword evidence="4 6" id="KW-0472">Membrane</keyword>
<evidence type="ECO:0000313" key="8">
    <source>
        <dbReference type="EMBL" id="CAK0870447.1"/>
    </source>
</evidence>
<evidence type="ECO:0000256" key="4">
    <source>
        <dbReference type="ARBA" id="ARBA00023136"/>
    </source>
</evidence>
<evidence type="ECO:0000259" key="7">
    <source>
        <dbReference type="Pfam" id="PF00520"/>
    </source>
</evidence>
<keyword evidence="9" id="KW-1185">Reference proteome</keyword>
<evidence type="ECO:0000256" key="1">
    <source>
        <dbReference type="ARBA" id="ARBA00004141"/>
    </source>
</evidence>
<dbReference type="Proteomes" id="UP001189429">
    <property type="component" value="Unassembled WGS sequence"/>
</dbReference>
<feature type="domain" description="Ion transport" evidence="7">
    <location>
        <begin position="254"/>
        <end position="473"/>
    </location>
</feature>
<sequence>MADPGAFSLRAAAAGSADCVPAPAGTKCVPEALERLMLDVEEVLDRHRVLCGDSPARSSAYSVCRVQPVCGSAPGLLQTPPPMITPAPPQADAAEHVVVVTKPSSPLEVLSASPPAGSPVRPESRPSRGSSVGSGTWARSPTHSRRERSRVSSRKTARETSTSSGATDAVAEAASRLRNNGFTRGDTGRNWMHTLVEDSSTSMSQRWSLVARWGSRVSDAAARIYEGASRATAGSARARKLVRHPAYQLARAMVIVLDAVLVVCEMESAGQRASSGPYYSAASVDDVVIFTVLLDISCGCVVVDHLLRFVAGEVGAAYSAGAGWQSFHAVVAVTQLLQTIAHHSHRHQRSSQFRVVLAMLSTLRLARVLSVVLVTSVIRQHRFFRELRIMVHALAGAVKVLLWSSLLIFTFLLIFGVVLSEGTLAFLVEHEWPTTDDVPGDLQDRFGSLFDAVLTLFQSMSGGVDWEGVWNGLGAVGAFYRGVYLIFIEPTSDLFFPHRDAQRCDRCTTADLSKAQWRAR</sequence>
<dbReference type="Gene3D" id="1.10.287.70">
    <property type="match status" value="1"/>
</dbReference>